<protein>
    <submittedName>
        <fullName evidence="1">Uncharacterized protein</fullName>
    </submittedName>
</protein>
<evidence type="ECO:0000313" key="2">
    <source>
        <dbReference type="Proteomes" id="UP000276133"/>
    </source>
</evidence>
<comment type="caution">
    <text evidence="1">The sequence shown here is derived from an EMBL/GenBank/DDBJ whole genome shotgun (WGS) entry which is preliminary data.</text>
</comment>
<name>A0A3M7Q0M4_BRAPC</name>
<sequence length="80" mass="9175">MKRISDDLKGISTSVELCSKRILYLLASKNIHLLERYHFKNTVTGTHEKRNKVDNVGLPNWYSAFLKSAEWAILSNGYCS</sequence>
<reference evidence="1 2" key="1">
    <citation type="journal article" date="2018" name="Sci. Rep.">
        <title>Genomic signatures of local adaptation to the degree of environmental predictability in rotifers.</title>
        <authorList>
            <person name="Franch-Gras L."/>
            <person name="Hahn C."/>
            <person name="Garcia-Roger E.M."/>
            <person name="Carmona M.J."/>
            <person name="Serra M."/>
            <person name="Gomez A."/>
        </authorList>
    </citation>
    <scope>NUCLEOTIDE SEQUENCE [LARGE SCALE GENOMIC DNA]</scope>
    <source>
        <strain evidence="1">HYR1</strain>
    </source>
</reference>
<dbReference type="EMBL" id="REGN01007968">
    <property type="protein sequence ID" value="RNA04772.1"/>
    <property type="molecule type" value="Genomic_DNA"/>
</dbReference>
<organism evidence="1 2">
    <name type="scientific">Brachionus plicatilis</name>
    <name type="common">Marine rotifer</name>
    <name type="synonym">Brachionus muelleri</name>
    <dbReference type="NCBI Taxonomy" id="10195"/>
    <lineage>
        <taxon>Eukaryota</taxon>
        <taxon>Metazoa</taxon>
        <taxon>Spiralia</taxon>
        <taxon>Gnathifera</taxon>
        <taxon>Rotifera</taxon>
        <taxon>Eurotatoria</taxon>
        <taxon>Monogononta</taxon>
        <taxon>Pseudotrocha</taxon>
        <taxon>Ploima</taxon>
        <taxon>Brachionidae</taxon>
        <taxon>Brachionus</taxon>
    </lineage>
</organism>
<keyword evidence="2" id="KW-1185">Reference proteome</keyword>
<proteinExistence type="predicted"/>
<evidence type="ECO:0000313" key="1">
    <source>
        <dbReference type="EMBL" id="RNA04772.1"/>
    </source>
</evidence>
<gene>
    <name evidence="1" type="ORF">BpHYR1_024097</name>
</gene>
<accession>A0A3M7Q0M4</accession>
<dbReference type="AlphaFoldDB" id="A0A3M7Q0M4"/>
<dbReference type="Proteomes" id="UP000276133">
    <property type="component" value="Unassembled WGS sequence"/>
</dbReference>